<organism evidence="1 2">
    <name type="scientific">Trichinella spiralis</name>
    <name type="common">Trichina worm</name>
    <dbReference type="NCBI Taxonomy" id="6334"/>
    <lineage>
        <taxon>Eukaryota</taxon>
        <taxon>Metazoa</taxon>
        <taxon>Ecdysozoa</taxon>
        <taxon>Nematoda</taxon>
        <taxon>Enoplea</taxon>
        <taxon>Dorylaimia</taxon>
        <taxon>Trichinellida</taxon>
        <taxon>Trichinellidae</taxon>
        <taxon>Trichinella</taxon>
    </lineage>
</organism>
<gene>
    <name evidence="1" type="ORF">T01_10734</name>
</gene>
<accession>A0A0V1BNF9</accession>
<reference evidence="1 2" key="1">
    <citation type="submission" date="2015-01" db="EMBL/GenBank/DDBJ databases">
        <title>Evolution of Trichinella species and genotypes.</title>
        <authorList>
            <person name="Korhonen P.K."/>
            <person name="Edoardo P."/>
            <person name="Giuseppe L.R."/>
            <person name="Gasser R.B."/>
        </authorList>
    </citation>
    <scope>NUCLEOTIDE SEQUENCE [LARGE SCALE GENOMIC DNA]</scope>
    <source>
        <strain evidence="1">ISS3</strain>
    </source>
</reference>
<evidence type="ECO:0000313" key="2">
    <source>
        <dbReference type="Proteomes" id="UP000054776"/>
    </source>
</evidence>
<name>A0A0V1BNF9_TRISP</name>
<protein>
    <submittedName>
        <fullName evidence="1">Uncharacterized protein</fullName>
    </submittedName>
</protein>
<comment type="caution">
    <text evidence="1">The sequence shown here is derived from an EMBL/GenBank/DDBJ whole genome shotgun (WGS) entry which is preliminary data.</text>
</comment>
<proteinExistence type="predicted"/>
<sequence length="135" mass="15762">MSPSYSMLQMHNYHNNIAINGIFKRQFIIFLHAKTICILKTRCVGNVYIALTEEERQYQLDSNQISTIDDTRNFDFSKKQGYSLCCFCDFRKFWKVPRQTNAYVSNKWPVKLPCAYLNTQGSSPSDTPLKRIDDS</sequence>
<dbReference type="Proteomes" id="UP000054776">
    <property type="component" value="Unassembled WGS sequence"/>
</dbReference>
<keyword evidence="2" id="KW-1185">Reference proteome</keyword>
<dbReference type="AlphaFoldDB" id="A0A0V1BNF9"/>
<dbReference type="InParanoid" id="A0A0V1BNF9"/>
<dbReference type="EMBL" id="JYDH01000024">
    <property type="protein sequence ID" value="KRY38538.1"/>
    <property type="molecule type" value="Genomic_DNA"/>
</dbReference>
<evidence type="ECO:0000313" key="1">
    <source>
        <dbReference type="EMBL" id="KRY38538.1"/>
    </source>
</evidence>